<reference evidence="1 2" key="1">
    <citation type="submission" date="2019-03" db="EMBL/GenBank/DDBJ databases">
        <title>First draft genome of Liparis tanakae, snailfish: a comprehensive survey of snailfish specific genes.</title>
        <authorList>
            <person name="Kim W."/>
            <person name="Song I."/>
            <person name="Jeong J.-H."/>
            <person name="Kim D."/>
            <person name="Kim S."/>
            <person name="Ryu S."/>
            <person name="Song J.Y."/>
            <person name="Lee S.K."/>
        </authorList>
    </citation>
    <scope>NUCLEOTIDE SEQUENCE [LARGE SCALE GENOMIC DNA]</scope>
    <source>
        <tissue evidence="1">Muscle</tissue>
    </source>
</reference>
<keyword evidence="2" id="KW-1185">Reference proteome</keyword>
<organism evidence="1 2">
    <name type="scientific">Liparis tanakae</name>
    <name type="common">Tanaka's snailfish</name>
    <dbReference type="NCBI Taxonomy" id="230148"/>
    <lineage>
        <taxon>Eukaryota</taxon>
        <taxon>Metazoa</taxon>
        <taxon>Chordata</taxon>
        <taxon>Craniata</taxon>
        <taxon>Vertebrata</taxon>
        <taxon>Euteleostomi</taxon>
        <taxon>Actinopterygii</taxon>
        <taxon>Neopterygii</taxon>
        <taxon>Teleostei</taxon>
        <taxon>Neoteleostei</taxon>
        <taxon>Acanthomorphata</taxon>
        <taxon>Eupercaria</taxon>
        <taxon>Perciformes</taxon>
        <taxon>Cottioidei</taxon>
        <taxon>Cottales</taxon>
        <taxon>Liparidae</taxon>
        <taxon>Liparis</taxon>
    </lineage>
</organism>
<comment type="caution">
    <text evidence="1">The sequence shown here is derived from an EMBL/GenBank/DDBJ whole genome shotgun (WGS) entry which is preliminary data.</text>
</comment>
<gene>
    <name evidence="1" type="ORF">EYF80_005315</name>
</gene>
<accession>A0A4Z2J4D3</accession>
<evidence type="ECO:0000313" key="2">
    <source>
        <dbReference type="Proteomes" id="UP000314294"/>
    </source>
</evidence>
<proteinExistence type="predicted"/>
<dbReference type="EMBL" id="SRLO01000027">
    <property type="protein sequence ID" value="TNN84322.1"/>
    <property type="molecule type" value="Genomic_DNA"/>
</dbReference>
<sequence length="187" mass="20967">MMSSEEVIKPMLRSVVGFTAHSIARYEGAGLVKKRRTKAKQLPKCLLWRRGLPRRRAPRTASLVVAGWLGLVGGRIPGQIRLGRGFGHAGESDCPRRELYLVLTWARWTSLLGRARRWMGLRWMATVASQDPAIDADRRRPHWVHTMERHCVQVLEFGLSSPLPIRSVVLQTGHSLLLGMGAICGTE</sequence>
<protein>
    <submittedName>
        <fullName evidence="1">Uncharacterized protein</fullName>
    </submittedName>
</protein>
<dbReference type="Proteomes" id="UP000314294">
    <property type="component" value="Unassembled WGS sequence"/>
</dbReference>
<dbReference type="AlphaFoldDB" id="A0A4Z2J4D3"/>
<name>A0A4Z2J4D3_9TELE</name>
<evidence type="ECO:0000313" key="1">
    <source>
        <dbReference type="EMBL" id="TNN84322.1"/>
    </source>
</evidence>